<dbReference type="EMBL" id="CM000767">
    <property type="protein sequence ID" value="KXG22779.2"/>
    <property type="molecule type" value="Genomic_DNA"/>
</dbReference>
<protein>
    <recommendedName>
        <fullName evidence="2">DUF7597 domain-containing protein</fullName>
    </recommendedName>
</protein>
<name>A0A1B6PAH0_SORBI</name>
<feature type="region of interest" description="Disordered" evidence="1">
    <location>
        <begin position="317"/>
        <end position="363"/>
    </location>
</feature>
<feature type="region of interest" description="Disordered" evidence="1">
    <location>
        <begin position="620"/>
        <end position="644"/>
    </location>
</feature>
<dbReference type="PANTHER" id="PTHR33075">
    <property type="entry name" value="OS02G0499800 PROTEIN"/>
    <property type="match status" value="1"/>
</dbReference>
<dbReference type="Pfam" id="PF24530">
    <property type="entry name" value="DUF7597"/>
    <property type="match status" value="1"/>
</dbReference>
<dbReference type="InterPro" id="IPR056018">
    <property type="entry name" value="DUF7597"/>
</dbReference>
<gene>
    <name evidence="3" type="ORF">SORBI_3008G006500</name>
</gene>
<feature type="region of interest" description="Disordered" evidence="1">
    <location>
        <begin position="1005"/>
        <end position="1035"/>
    </location>
</feature>
<feature type="region of interest" description="Disordered" evidence="1">
    <location>
        <begin position="918"/>
        <end position="941"/>
    </location>
</feature>
<evidence type="ECO:0000313" key="4">
    <source>
        <dbReference type="Proteomes" id="UP000000768"/>
    </source>
</evidence>
<dbReference type="InParanoid" id="A0A1B6PAH0"/>
<proteinExistence type="predicted"/>
<dbReference type="FunCoup" id="A0A1B6PAH0">
    <property type="interactions" value="213"/>
</dbReference>
<feature type="domain" description="DUF7597" evidence="2">
    <location>
        <begin position="383"/>
        <end position="503"/>
    </location>
</feature>
<evidence type="ECO:0000313" key="3">
    <source>
        <dbReference type="EMBL" id="KXG22779.2"/>
    </source>
</evidence>
<dbReference type="PANTHER" id="PTHR33075:SF7">
    <property type="entry name" value="OS02G0303350 PROTEIN"/>
    <property type="match status" value="1"/>
</dbReference>
<evidence type="ECO:0000259" key="2">
    <source>
        <dbReference type="Pfam" id="PF24530"/>
    </source>
</evidence>
<dbReference type="Gramene" id="KXG22779">
    <property type="protein sequence ID" value="KXG22779"/>
    <property type="gene ID" value="SORBI_3008G006500"/>
</dbReference>
<dbReference type="AlphaFoldDB" id="A0A1B6PAH0"/>
<accession>A0A1B6PAH0</accession>
<keyword evidence="4" id="KW-1185">Reference proteome</keyword>
<dbReference type="Proteomes" id="UP000000768">
    <property type="component" value="Chromosome 8"/>
</dbReference>
<feature type="compositionally biased region" description="Polar residues" evidence="1">
    <location>
        <begin position="317"/>
        <end position="327"/>
    </location>
</feature>
<organism evidence="3 4">
    <name type="scientific">Sorghum bicolor</name>
    <name type="common">Sorghum</name>
    <name type="synonym">Sorghum vulgare</name>
    <dbReference type="NCBI Taxonomy" id="4558"/>
    <lineage>
        <taxon>Eukaryota</taxon>
        <taxon>Viridiplantae</taxon>
        <taxon>Streptophyta</taxon>
        <taxon>Embryophyta</taxon>
        <taxon>Tracheophyta</taxon>
        <taxon>Spermatophyta</taxon>
        <taxon>Magnoliopsida</taxon>
        <taxon>Liliopsida</taxon>
        <taxon>Poales</taxon>
        <taxon>Poaceae</taxon>
        <taxon>PACMAD clade</taxon>
        <taxon>Panicoideae</taxon>
        <taxon>Andropogonodae</taxon>
        <taxon>Andropogoneae</taxon>
        <taxon>Sorghinae</taxon>
        <taxon>Sorghum</taxon>
    </lineage>
</organism>
<reference evidence="3 4" key="1">
    <citation type="journal article" date="2009" name="Nature">
        <title>The Sorghum bicolor genome and the diversification of grasses.</title>
        <authorList>
            <person name="Paterson A.H."/>
            <person name="Bowers J.E."/>
            <person name="Bruggmann R."/>
            <person name="Dubchak I."/>
            <person name="Grimwood J."/>
            <person name="Gundlach H."/>
            <person name="Haberer G."/>
            <person name="Hellsten U."/>
            <person name="Mitros T."/>
            <person name="Poliakov A."/>
            <person name="Schmutz J."/>
            <person name="Spannagl M."/>
            <person name="Tang H."/>
            <person name="Wang X."/>
            <person name="Wicker T."/>
            <person name="Bharti A.K."/>
            <person name="Chapman J."/>
            <person name="Feltus F.A."/>
            <person name="Gowik U."/>
            <person name="Grigoriev I.V."/>
            <person name="Lyons E."/>
            <person name="Maher C.A."/>
            <person name="Martis M."/>
            <person name="Narechania A."/>
            <person name="Otillar R.P."/>
            <person name="Penning B.W."/>
            <person name="Salamov A.A."/>
            <person name="Wang Y."/>
            <person name="Zhang L."/>
            <person name="Carpita N.C."/>
            <person name="Freeling M."/>
            <person name="Gingle A.R."/>
            <person name="Hash C.T."/>
            <person name="Keller B."/>
            <person name="Klein P."/>
            <person name="Kresovich S."/>
            <person name="McCann M.C."/>
            <person name="Ming R."/>
            <person name="Peterson D.G."/>
            <person name="Mehboob-ur-Rahman"/>
            <person name="Ware D."/>
            <person name="Westhoff P."/>
            <person name="Mayer K.F."/>
            <person name="Messing J."/>
            <person name="Rokhsar D.S."/>
        </authorList>
    </citation>
    <scope>NUCLEOTIDE SEQUENCE [LARGE SCALE GENOMIC DNA]</scope>
    <source>
        <strain evidence="4">cv. BTx623</strain>
    </source>
</reference>
<evidence type="ECO:0000256" key="1">
    <source>
        <dbReference type="SAM" id="MobiDB-lite"/>
    </source>
</evidence>
<reference evidence="4" key="2">
    <citation type="journal article" date="2018" name="Plant J.">
        <title>The Sorghum bicolor reference genome: improved assembly, gene annotations, a transcriptome atlas, and signatures of genome organization.</title>
        <authorList>
            <person name="McCormick R.F."/>
            <person name="Truong S.K."/>
            <person name="Sreedasyam A."/>
            <person name="Jenkins J."/>
            <person name="Shu S."/>
            <person name="Sims D."/>
            <person name="Kennedy M."/>
            <person name="Amirebrahimi M."/>
            <person name="Weers B.D."/>
            <person name="McKinley B."/>
            <person name="Mattison A."/>
            <person name="Morishige D.T."/>
            <person name="Grimwood J."/>
            <person name="Schmutz J."/>
            <person name="Mullet J.E."/>
        </authorList>
    </citation>
    <scope>NUCLEOTIDE SEQUENCE [LARGE SCALE GENOMIC DNA]</scope>
    <source>
        <strain evidence="4">cv. BTx623</strain>
    </source>
</reference>
<sequence>MEHLDLNLRPGLGVQKVIKTKALFVSFAGFGRPFFLVASFGHCKFKLTTSSVGAILQATIGGCAADFGVLELSDRVFRFSVCLSSIGFHILNLRSFDCSAYKIFFHLWGNGGPNWIREWKSFCAEEEASWEKMKKPGARRRLGTSFADVVRSSVLSGANRVPLASRVDRQINPARKSVFDRIVFTNSASGDVSKGNNSIGRVHQVNCPSTGKGASKQPIWRSNDGSFTVPISGQGNPAQIEPNALGTEGVFGPQALSPEVFPSFSAWAKKQELSRKAAAAINLSTTQPPLFSAMTGGPVPLEPHSPETELRLGQGVISQANPSSSPDNHAVQVGGSNFSPATRKPLSTQLPSSSPPPVQVPRLDHINLPNFTVVSEMAYQRADPSPFKPRGTQILNIPNRPMMVRAVAPRRPRPRNEDLAIVTISPLPGNPLYFPAVEEVVREFFVHRRTQIKEVQPTHLGQAFVRFEREIDRDRFVLDSPHPYGDVHFSFVRHNQGRNWRRVEFNHQCWLMLMGLPEDYWEQEFLDTVLAPYARAVSWDSDPDNLARLIVRARTTDLESIPHFTVQIEILKHEHLGGGPPVEEQVPPQEDDQGPPLFDFFGLGQQLQPAVGQGIQEMQIGGQNGEPAADGDQDMPGINQNGQAQQDDPWMLWPEELPAIGQQAQGVNPQLNLNEGPVVMEQDLNEAPLPEDLQELIVHPAQEPDQEDLIEFVPQQVQPQIMEEVADNMEEIPMDDLMEDEELQAQANLDQQGAEFQDGEEDQDQELELINHQQEDQEDDAEIQMDNQGAQVIEQGHLPQDGVFFDHIQLGMVRTYFQPTPDLPWNLNAGGLSPKKEGPFQFGSKSLLEIPNAWVGFFQALLASPAQQAWAKKLLDSTLPDIIMNGKPGPIKDASPTTQACALLQNEHEDIDNLEDALPEEDLELTPPGKKRGRRNRSDTPLVDTMVRRSNRVRAGNNGFKASTCKVKNCLGCSSAPPILSASTLKKIGTSVCEIEPKKLEEMELMKRKKKVDPIGKKSKKNPDSKPDDSEDSSK</sequence>